<dbReference type="AlphaFoldDB" id="A0AAE3VGR0"/>
<evidence type="ECO:0000313" key="3">
    <source>
        <dbReference type="EMBL" id="MDQ0289864.1"/>
    </source>
</evidence>
<keyword evidence="4" id="KW-1185">Reference proteome</keyword>
<dbReference type="EMBL" id="JAUSVL010000001">
    <property type="protein sequence ID" value="MDQ0289864.1"/>
    <property type="molecule type" value="Genomic_DNA"/>
</dbReference>
<evidence type="ECO:0000256" key="2">
    <source>
        <dbReference type="SAM" id="Phobius"/>
    </source>
</evidence>
<dbReference type="RefSeq" id="WP_307261307.1">
    <property type="nucleotide sequence ID" value="NZ_JAUSVL010000001.1"/>
</dbReference>
<accession>A0AAE3VGR0</accession>
<feature type="compositionally biased region" description="Basic and acidic residues" evidence="1">
    <location>
        <begin position="502"/>
        <end position="535"/>
    </location>
</feature>
<dbReference type="Pfam" id="PF14296">
    <property type="entry name" value="O-ag_pol_Wzy"/>
    <property type="match status" value="1"/>
</dbReference>
<feature type="transmembrane region" description="Helical" evidence="2">
    <location>
        <begin position="30"/>
        <end position="47"/>
    </location>
</feature>
<keyword evidence="2" id="KW-0812">Transmembrane</keyword>
<gene>
    <name evidence="3" type="ORF">J3R75_001971</name>
</gene>
<dbReference type="Proteomes" id="UP001238163">
    <property type="component" value="Unassembled WGS sequence"/>
</dbReference>
<feature type="transmembrane region" description="Helical" evidence="2">
    <location>
        <begin position="148"/>
        <end position="168"/>
    </location>
</feature>
<keyword evidence="2" id="KW-0472">Membrane</keyword>
<comment type="caution">
    <text evidence="3">The sequence shown here is derived from an EMBL/GenBank/DDBJ whole genome shotgun (WGS) entry which is preliminary data.</text>
</comment>
<feature type="transmembrane region" description="Helical" evidence="2">
    <location>
        <begin position="221"/>
        <end position="241"/>
    </location>
</feature>
<organism evidence="3 4">
    <name type="scientific">Oligosphaera ethanolica</name>
    <dbReference type="NCBI Taxonomy" id="760260"/>
    <lineage>
        <taxon>Bacteria</taxon>
        <taxon>Pseudomonadati</taxon>
        <taxon>Lentisphaerota</taxon>
        <taxon>Oligosphaeria</taxon>
        <taxon>Oligosphaerales</taxon>
        <taxon>Oligosphaeraceae</taxon>
        <taxon>Oligosphaera</taxon>
    </lineage>
</organism>
<proteinExistence type="predicted"/>
<feature type="transmembrane region" description="Helical" evidence="2">
    <location>
        <begin position="188"/>
        <end position="209"/>
    </location>
</feature>
<protein>
    <recommendedName>
        <fullName evidence="5">Oligosaccharide repeat unit polymerase</fullName>
    </recommendedName>
</protein>
<feature type="transmembrane region" description="Helical" evidence="2">
    <location>
        <begin position="100"/>
        <end position="127"/>
    </location>
</feature>
<name>A0AAE3VGR0_9BACT</name>
<feature type="transmembrane region" description="Helical" evidence="2">
    <location>
        <begin position="247"/>
        <end position="263"/>
    </location>
</feature>
<feature type="transmembrane region" description="Helical" evidence="2">
    <location>
        <begin position="401"/>
        <end position="422"/>
    </location>
</feature>
<evidence type="ECO:0000256" key="1">
    <source>
        <dbReference type="SAM" id="MobiDB-lite"/>
    </source>
</evidence>
<evidence type="ECO:0000313" key="4">
    <source>
        <dbReference type="Proteomes" id="UP001238163"/>
    </source>
</evidence>
<dbReference type="InterPro" id="IPR029468">
    <property type="entry name" value="O-ag_pol_Wzy"/>
</dbReference>
<feature type="transmembrane region" description="Helical" evidence="2">
    <location>
        <begin position="456"/>
        <end position="473"/>
    </location>
</feature>
<feature type="region of interest" description="Disordered" evidence="1">
    <location>
        <begin position="499"/>
        <end position="547"/>
    </location>
</feature>
<feature type="transmembrane region" description="Helical" evidence="2">
    <location>
        <begin position="59"/>
        <end position="80"/>
    </location>
</feature>
<sequence length="547" mass="60830">MILITYFTLVIIAIMSLIACYSAPSYVSRFYLWMSIICGFICLLCYIPSFYQHVKKRCYALPSLIFIISYLVVGYQAYLLDNLGYDQFNNAAFFWRSGTTASYSASLVTLGFVFFVLGYVVCAHGFLSSPKQQLEVIVKKNEESKFRYGYPILIAMNTVAFCLYLFSVRAAFWSGTFGRSQQSGLANFSYLIFFTSSLCCCVINQYPLYCGSKNSYSLFHYFRKTGTYLFITTHFIALMSLRMGDRGPFIYLLLMFWGIYITQMKLRYCIISLILAASLLAIIGEARLYYDLPLSQKVMAALTERQQSGAQEAPLALTRQLSRSFSCLHILTEEVPKNYPFYYGWNFFFNGIASIVPGLRTLLNNYVYSRAPANSSDWLITHAVLGDNPPFGMGSHVIADAYLDFGVVSVIVIMFILGYLMAKADIVFSARSSGMYALAASAILLVYAVYIPRACVVTFPRYAVFCVLFLFIASRKRFGFGRGVATNAQAPLVLPTIEETQPDARDGAGEGGDKAEGTGDAEHSAGEGGGHHEEVSGTDAVTGKTTA</sequence>
<keyword evidence="2" id="KW-1133">Transmembrane helix</keyword>
<feature type="transmembrane region" description="Helical" evidence="2">
    <location>
        <begin position="434"/>
        <end position="450"/>
    </location>
</feature>
<feature type="transmembrane region" description="Helical" evidence="2">
    <location>
        <begin position="7"/>
        <end position="24"/>
    </location>
</feature>
<reference evidence="3" key="1">
    <citation type="submission" date="2023-07" db="EMBL/GenBank/DDBJ databases">
        <title>Genomic Encyclopedia of Type Strains, Phase IV (KMG-IV): sequencing the most valuable type-strain genomes for metagenomic binning, comparative biology and taxonomic classification.</title>
        <authorList>
            <person name="Goeker M."/>
        </authorList>
    </citation>
    <scope>NUCLEOTIDE SEQUENCE</scope>
    <source>
        <strain evidence="3">DSM 24202</strain>
    </source>
</reference>
<feature type="transmembrane region" description="Helical" evidence="2">
    <location>
        <begin position="270"/>
        <end position="290"/>
    </location>
</feature>
<evidence type="ECO:0008006" key="5">
    <source>
        <dbReference type="Google" id="ProtNLM"/>
    </source>
</evidence>